<gene>
    <name evidence="2" type="ORF">QNI14_03815</name>
</gene>
<dbReference type="EMBL" id="JASJND010000002">
    <property type="protein sequence ID" value="MDJ1113574.1"/>
    <property type="molecule type" value="Genomic_DNA"/>
</dbReference>
<evidence type="ECO:0008006" key="4">
    <source>
        <dbReference type="Google" id="ProtNLM"/>
    </source>
</evidence>
<protein>
    <recommendedName>
        <fullName evidence="4">Bacitracin resistance protein</fullName>
    </recommendedName>
</protein>
<evidence type="ECO:0000313" key="2">
    <source>
        <dbReference type="EMBL" id="MDJ1113574.1"/>
    </source>
</evidence>
<comment type="caution">
    <text evidence="2">The sequence shown here is derived from an EMBL/GenBank/DDBJ whole genome shotgun (WGS) entry which is preliminary data.</text>
</comment>
<dbReference type="Proteomes" id="UP001321481">
    <property type="component" value="Unassembled WGS sequence"/>
</dbReference>
<evidence type="ECO:0000313" key="3">
    <source>
        <dbReference type="Proteomes" id="UP001321481"/>
    </source>
</evidence>
<feature type="transmembrane region" description="Helical" evidence="1">
    <location>
        <begin position="81"/>
        <end position="104"/>
    </location>
</feature>
<organism evidence="2 3">
    <name type="scientific">Microbacterium dauci</name>
    <dbReference type="NCBI Taxonomy" id="3048008"/>
    <lineage>
        <taxon>Bacteria</taxon>
        <taxon>Bacillati</taxon>
        <taxon>Actinomycetota</taxon>
        <taxon>Actinomycetes</taxon>
        <taxon>Micrococcales</taxon>
        <taxon>Microbacteriaceae</taxon>
        <taxon>Microbacterium</taxon>
    </lineage>
</organism>
<keyword evidence="1" id="KW-0472">Membrane</keyword>
<dbReference type="RefSeq" id="WP_283714983.1">
    <property type="nucleotide sequence ID" value="NZ_JASJND010000002.1"/>
</dbReference>
<keyword evidence="1" id="KW-0812">Transmembrane</keyword>
<accession>A0ABT6ZBN9</accession>
<evidence type="ECO:0000256" key="1">
    <source>
        <dbReference type="SAM" id="Phobius"/>
    </source>
</evidence>
<reference evidence="2 3" key="1">
    <citation type="submission" date="2023-05" db="EMBL/GenBank/DDBJ databases">
        <title>Microbacterium dauci sp.nov., Isolated from Carrot Rhizosphere Soil.</title>
        <authorList>
            <person name="Xiao Z."/>
            <person name="Zheng J."/>
        </authorList>
    </citation>
    <scope>NUCLEOTIDE SEQUENCE [LARGE SCALE GENOMIC DNA]</scope>
    <source>
        <strain evidence="2 3">LX3-4</strain>
    </source>
</reference>
<keyword evidence="1" id="KW-1133">Transmembrane helix</keyword>
<name>A0ABT6ZBN9_9MICO</name>
<keyword evidence="3" id="KW-1185">Reference proteome</keyword>
<proteinExistence type="predicted"/>
<feature type="transmembrane region" description="Helical" evidence="1">
    <location>
        <begin position="12"/>
        <end position="38"/>
    </location>
</feature>
<feature type="transmembrane region" description="Helical" evidence="1">
    <location>
        <begin position="50"/>
        <end position="72"/>
    </location>
</feature>
<sequence>MSASVSSRPRPTWMTPAVAGAFGLFYAYAVWSAIGFLIAQATSGSGLNGAGWAVLLFAVVFPIVVFVAGVALSRRRALWQFALILLAGLGLVAVFWLNILAYAFTSGQSLIAG</sequence>